<dbReference type="Proteomes" id="UP001162834">
    <property type="component" value="Chromosome"/>
</dbReference>
<dbReference type="SUPFAM" id="SSF51161">
    <property type="entry name" value="Trimeric LpxA-like enzymes"/>
    <property type="match status" value="1"/>
</dbReference>
<name>A0A9E7C2L6_9ACTN</name>
<dbReference type="GO" id="GO:0047200">
    <property type="term" value="F:tetrahydrodipicolinate N-acetyltransferase activity"/>
    <property type="evidence" value="ECO:0007669"/>
    <property type="project" value="UniProtKB-EC"/>
</dbReference>
<dbReference type="EMBL" id="CP087164">
    <property type="protein sequence ID" value="UGS38685.1"/>
    <property type="molecule type" value="Genomic_DNA"/>
</dbReference>
<organism evidence="3 4">
    <name type="scientific">Capillimicrobium parvum</name>
    <dbReference type="NCBI Taxonomy" id="2884022"/>
    <lineage>
        <taxon>Bacteria</taxon>
        <taxon>Bacillati</taxon>
        <taxon>Actinomycetota</taxon>
        <taxon>Thermoleophilia</taxon>
        <taxon>Solirubrobacterales</taxon>
        <taxon>Capillimicrobiaceae</taxon>
        <taxon>Capillimicrobium</taxon>
    </lineage>
</organism>
<dbReference type="RefSeq" id="WP_259312702.1">
    <property type="nucleotide sequence ID" value="NZ_CP087164.1"/>
</dbReference>
<dbReference type="PANTHER" id="PTHR23416:SF23">
    <property type="entry name" value="ACETYLTRANSFERASE C18B11.09C-RELATED"/>
    <property type="match status" value="1"/>
</dbReference>
<comment type="similarity">
    <text evidence="1">Belongs to the transferase hexapeptide repeat family.</text>
</comment>
<keyword evidence="4" id="KW-1185">Reference proteome</keyword>
<keyword evidence="3" id="KW-0012">Acyltransferase</keyword>
<accession>A0A9E7C2L6</accession>
<reference evidence="3" key="1">
    <citation type="journal article" date="2022" name="Int. J. Syst. Evol. Microbiol.">
        <title>Pseudomonas aegrilactucae sp. nov. and Pseudomonas morbosilactucae sp. nov., pathogens causing bacterial rot of lettuce in Japan.</title>
        <authorList>
            <person name="Sawada H."/>
            <person name="Fujikawa T."/>
            <person name="Satou M."/>
        </authorList>
    </citation>
    <scope>NUCLEOTIDE SEQUENCE</scope>
    <source>
        <strain evidence="3">0166_1</strain>
    </source>
</reference>
<dbReference type="InterPro" id="IPR051159">
    <property type="entry name" value="Hexapeptide_acetyltransf"/>
</dbReference>
<dbReference type="AlphaFoldDB" id="A0A9E7C2L6"/>
<evidence type="ECO:0000256" key="1">
    <source>
        <dbReference type="ARBA" id="ARBA00007274"/>
    </source>
</evidence>
<dbReference type="Pfam" id="PF00132">
    <property type="entry name" value="Hexapep"/>
    <property type="match status" value="1"/>
</dbReference>
<evidence type="ECO:0000313" key="4">
    <source>
        <dbReference type="Proteomes" id="UP001162834"/>
    </source>
</evidence>
<dbReference type="KEGG" id="sbae:DSM104329_05115"/>
<evidence type="ECO:0000313" key="3">
    <source>
        <dbReference type="EMBL" id="UGS38685.1"/>
    </source>
</evidence>
<dbReference type="InterPro" id="IPR001451">
    <property type="entry name" value="Hexapep"/>
</dbReference>
<dbReference type="GO" id="GO:0005829">
    <property type="term" value="C:cytosol"/>
    <property type="evidence" value="ECO:0007669"/>
    <property type="project" value="TreeGrafter"/>
</dbReference>
<dbReference type="GO" id="GO:0008374">
    <property type="term" value="F:O-acyltransferase activity"/>
    <property type="evidence" value="ECO:0007669"/>
    <property type="project" value="TreeGrafter"/>
</dbReference>
<protein>
    <submittedName>
        <fullName evidence="3">2,3,4,5-tetrahydropyridine-2,6-dicarboxylate N-acetyltransferase</fullName>
        <ecNumber evidence="3">2.3.1.89</ecNumber>
    </submittedName>
</protein>
<dbReference type="EC" id="2.3.1.89" evidence="3"/>
<keyword evidence="2 3" id="KW-0808">Transferase</keyword>
<sequence length="303" mass="32470">MSSAGISPQAEIAPGVVIEADEVTIAAGVKLLPGTVLRGKSIRIDRRAELGPDVRIDCREVVIGEETMLRARVTAAGLALPDSRLELGRRVRVFQDTFLNPSKPLVVGDESGLGGRSLIFTHAAWQSILEGYPVEFAPITIGRNVWLPWQVFVLPGVEIGDDVTVAAGSVVSRSIPGGSLAAGYPARVLKRAPDYPPTPPPEEQWEIARRVFRDLAWFLTERGETVTASEGDGWLSLGRVALVRDAAVAVPAGAEVVAALHGRPASGDTWLALLDRERGGEETALAEAVAEFVSRFGLRFQRV</sequence>
<evidence type="ECO:0000256" key="2">
    <source>
        <dbReference type="ARBA" id="ARBA00022679"/>
    </source>
</evidence>
<gene>
    <name evidence="3" type="primary">dapH_4</name>
    <name evidence="3" type="ORF">DSM104329_05115</name>
</gene>
<dbReference type="Gene3D" id="2.160.10.10">
    <property type="entry name" value="Hexapeptide repeat proteins"/>
    <property type="match status" value="1"/>
</dbReference>
<dbReference type="PANTHER" id="PTHR23416">
    <property type="entry name" value="SIALIC ACID SYNTHASE-RELATED"/>
    <property type="match status" value="1"/>
</dbReference>
<proteinExistence type="inferred from homology"/>
<dbReference type="InterPro" id="IPR011004">
    <property type="entry name" value="Trimer_LpxA-like_sf"/>
</dbReference>
<dbReference type="CDD" id="cd04647">
    <property type="entry name" value="LbH_MAT_like"/>
    <property type="match status" value="1"/>
</dbReference>